<evidence type="ECO:0000259" key="4">
    <source>
        <dbReference type="PROSITE" id="PS01124"/>
    </source>
</evidence>
<dbReference type="InterPro" id="IPR018062">
    <property type="entry name" value="HTH_AraC-typ_CS"/>
</dbReference>
<dbReference type="Proteomes" id="UP000231901">
    <property type="component" value="Chromosome"/>
</dbReference>
<gene>
    <name evidence="5" type="ORF">CVE23_17230</name>
</gene>
<evidence type="ECO:0000313" key="5">
    <source>
        <dbReference type="EMBL" id="ATZ95559.1"/>
    </source>
</evidence>
<keyword evidence="6" id="KW-1185">Reference proteome</keyword>
<sequence length="349" mass="38456">MRISILALPGSMLSAIAGLADMFWIVNQALMARPEKNPLSSPPDLSFETAIVSVDGKPVRDAQGRLIHVDSSFEAIGKSDVVLATGMVLGPDKLPVATSSVSESASWLREQYQRGSLIGGACAGSFILGDAGLLDGRFCSTTWWLYHTFKQKYPKAKPVWGKALEEQDGIITTGGPLSWVELALHIIRHKAGPNVAKLAADIAVADSQPLSQRIYAPQGFMNTVDPLLLRAEHLIRYENPSMTAEELASALNFSDRTLHRKLKELTNESPKNFITRVRIETACLLLENPAANIKQVARECGYSEDTAFRRAFSQLMGMAPIQYRKWALLRNDNLLRNDKNIISDNHDQS</sequence>
<dbReference type="Gene3D" id="3.40.50.880">
    <property type="match status" value="1"/>
</dbReference>
<evidence type="ECO:0000256" key="1">
    <source>
        <dbReference type="ARBA" id="ARBA00023015"/>
    </source>
</evidence>
<protein>
    <submittedName>
        <fullName evidence="5">AraC family transcriptional regulator</fullName>
    </submittedName>
</protein>
<dbReference type="PANTHER" id="PTHR43130">
    <property type="entry name" value="ARAC-FAMILY TRANSCRIPTIONAL REGULATOR"/>
    <property type="match status" value="1"/>
</dbReference>
<dbReference type="AlphaFoldDB" id="A0A2K8QPV6"/>
<evidence type="ECO:0000313" key="6">
    <source>
        <dbReference type="Proteomes" id="UP000231901"/>
    </source>
</evidence>
<dbReference type="InterPro" id="IPR009057">
    <property type="entry name" value="Homeodomain-like_sf"/>
</dbReference>
<dbReference type="Pfam" id="PF01965">
    <property type="entry name" value="DJ-1_PfpI"/>
    <property type="match status" value="1"/>
</dbReference>
<keyword evidence="1" id="KW-0805">Transcription regulation</keyword>
<dbReference type="PROSITE" id="PS01124">
    <property type="entry name" value="HTH_ARAC_FAMILY_2"/>
    <property type="match status" value="1"/>
</dbReference>
<dbReference type="SUPFAM" id="SSF52317">
    <property type="entry name" value="Class I glutamine amidotransferase-like"/>
    <property type="match status" value="1"/>
</dbReference>
<keyword evidence="3" id="KW-0804">Transcription</keyword>
<keyword evidence="2" id="KW-0238">DNA-binding</keyword>
<organism evidence="5 6">
    <name type="scientific">Dickeya fangzhongdai</name>
    <dbReference type="NCBI Taxonomy" id="1778540"/>
    <lineage>
        <taxon>Bacteria</taxon>
        <taxon>Pseudomonadati</taxon>
        <taxon>Pseudomonadota</taxon>
        <taxon>Gammaproteobacteria</taxon>
        <taxon>Enterobacterales</taxon>
        <taxon>Pectobacteriaceae</taxon>
        <taxon>Dickeya</taxon>
    </lineage>
</organism>
<dbReference type="RefSeq" id="WP_049854405.1">
    <property type="nucleotide sequence ID" value="NZ_BMJF01000015.1"/>
</dbReference>
<dbReference type="CDD" id="cd03138">
    <property type="entry name" value="GATase1_AraC_2"/>
    <property type="match status" value="1"/>
</dbReference>
<dbReference type="GeneID" id="66566062"/>
<dbReference type="InterPro" id="IPR002818">
    <property type="entry name" value="DJ-1/PfpI"/>
</dbReference>
<dbReference type="Pfam" id="PF12833">
    <property type="entry name" value="HTH_18"/>
    <property type="match status" value="1"/>
</dbReference>
<proteinExistence type="predicted"/>
<dbReference type="SUPFAM" id="SSF46689">
    <property type="entry name" value="Homeodomain-like"/>
    <property type="match status" value="1"/>
</dbReference>
<dbReference type="SMART" id="SM00342">
    <property type="entry name" value="HTH_ARAC"/>
    <property type="match status" value="1"/>
</dbReference>
<evidence type="ECO:0000256" key="2">
    <source>
        <dbReference type="ARBA" id="ARBA00023125"/>
    </source>
</evidence>
<dbReference type="InterPro" id="IPR018060">
    <property type="entry name" value="HTH_AraC"/>
</dbReference>
<accession>A0A2K8QPV6</accession>
<feature type="domain" description="HTH araC/xylS-type" evidence="4">
    <location>
        <begin position="225"/>
        <end position="326"/>
    </location>
</feature>
<dbReference type="Gene3D" id="1.10.10.60">
    <property type="entry name" value="Homeodomain-like"/>
    <property type="match status" value="2"/>
</dbReference>
<dbReference type="PROSITE" id="PS00041">
    <property type="entry name" value="HTH_ARAC_FAMILY_1"/>
    <property type="match status" value="1"/>
</dbReference>
<dbReference type="OrthoDB" id="9803764at2"/>
<dbReference type="EMBL" id="CP025003">
    <property type="protein sequence ID" value="ATZ95559.1"/>
    <property type="molecule type" value="Genomic_DNA"/>
</dbReference>
<dbReference type="InterPro" id="IPR052158">
    <property type="entry name" value="INH-QAR"/>
</dbReference>
<dbReference type="PANTHER" id="PTHR43130:SF11">
    <property type="entry name" value="TRANSCRIPTIONAL REGULATORY PROTEIN"/>
    <property type="match status" value="1"/>
</dbReference>
<dbReference type="GO" id="GO:0003700">
    <property type="term" value="F:DNA-binding transcription factor activity"/>
    <property type="evidence" value="ECO:0007669"/>
    <property type="project" value="InterPro"/>
</dbReference>
<evidence type="ECO:0000256" key="3">
    <source>
        <dbReference type="ARBA" id="ARBA00023163"/>
    </source>
</evidence>
<dbReference type="GO" id="GO:0043565">
    <property type="term" value="F:sequence-specific DNA binding"/>
    <property type="evidence" value="ECO:0007669"/>
    <property type="project" value="InterPro"/>
</dbReference>
<reference evidence="6" key="1">
    <citation type="journal article" date="2018" name="Genome Announc.">
        <title>Complete genome sequence of a Dickeya fangzhongdai type strain causing bleeding canker of pear tree trunks.</title>
        <authorList>
            <person name="Zhao Y."/>
            <person name="Tian Y."/>
            <person name="Li X."/>
            <person name="Hu B."/>
        </authorList>
    </citation>
    <scope>NUCLEOTIDE SEQUENCE [LARGE SCALE GENOMIC DNA]</scope>
    <source>
        <strain evidence="6">DSM 101947</strain>
    </source>
</reference>
<name>A0A2K8QPV6_9GAMM</name>
<dbReference type="InterPro" id="IPR029062">
    <property type="entry name" value="Class_I_gatase-like"/>
</dbReference>
<dbReference type="KEGG" id="dfn:CVE23_17230"/>